<evidence type="ECO:0000256" key="1">
    <source>
        <dbReference type="SAM" id="SignalP"/>
    </source>
</evidence>
<proteinExistence type="predicted"/>
<dbReference type="PANTHER" id="PTHR39335">
    <property type="entry name" value="BLL4220 PROTEIN"/>
    <property type="match status" value="1"/>
</dbReference>
<organism evidence="2 3">
    <name type="scientific">Chryseobacterium piperi</name>
    <dbReference type="NCBI Taxonomy" id="558152"/>
    <lineage>
        <taxon>Bacteria</taxon>
        <taxon>Pseudomonadati</taxon>
        <taxon>Bacteroidota</taxon>
        <taxon>Flavobacteriia</taxon>
        <taxon>Flavobacteriales</taxon>
        <taxon>Weeksellaceae</taxon>
        <taxon>Chryseobacterium group</taxon>
        <taxon>Chryseobacterium</taxon>
    </lineage>
</organism>
<dbReference type="AlphaFoldDB" id="A0A086ALD1"/>
<evidence type="ECO:0000313" key="2">
    <source>
        <dbReference type="EMBL" id="KFF17495.1"/>
    </source>
</evidence>
<dbReference type="Pfam" id="PF03640">
    <property type="entry name" value="Lipoprotein_15"/>
    <property type="match status" value="3"/>
</dbReference>
<protein>
    <recommendedName>
        <fullName evidence="4">Lipoprotein</fullName>
    </recommendedName>
</protein>
<gene>
    <name evidence="2" type="ORF">IQ37_17075</name>
</gene>
<dbReference type="PANTHER" id="PTHR39335:SF1">
    <property type="entry name" value="BLL4220 PROTEIN"/>
    <property type="match status" value="1"/>
</dbReference>
<reference evidence="2 3" key="1">
    <citation type="submission" date="2014-07" db="EMBL/GenBank/DDBJ databases">
        <title>Genome of Chryseobacterium piperi CTM.</title>
        <authorList>
            <person name="Pipes S.E."/>
            <person name="Stropko S.J."/>
            <person name="Newman J.D."/>
        </authorList>
    </citation>
    <scope>NUCLEOTIDE SEQUENCE [LARGE SCALE GENOMIC DNA]</scope>
    <source>
        <strain evidence="2 3">CTM</strain>
    </source>
</reference>
<name>A0A086ALD1_9FLAO</name>
<dbReference type="GO" id="GO:0043448">
    <property type="term" value="P:alkane catabolic process"/>
    <property type="evidence" value="ECO:0007669"/>
    <property type="project" value="TreeGrafter"/>
</dbReference>
<evidence type="ECO:0008006" key="4">
    <source>
        <dbReference type="Google" id="ProtNLM"/>
    </source>
</evidence>
<dbReference type="KEGG" id="cpip:CJF12_04135"/>
<evidence type="ECO:0000313" key="3">
    <source>
        <dbReference type="Proteomes" id="UP000028709"/>
    </source>
</evidence>
<sequence length="291" mass="31886">MKKRIVIIGLFLLAFITGCSRSTGETEVPTQNSQPEIQLKADAKLGLVLTDKTGRTLYFFANDSNGSNTCTGGCEAVWPIFNVENLTAQALGKDLDIEDFKTTTTVSGKKQITYKGYPLYYFAPNGGAQEAPGETKGEGAGNVWFVAKPDYTIMLANAQLVGNNGKNYTSNYTEGTGRTSYFTNSKGLTLYTFTNDRKNKNNWTLADFSNDNVWPIYEEDKIVVPSSLDKSLFGSITVHGKKQLTYKGWPLYYFGGDNKERGSNKGVTVPNNRPPGSVWPVAVKDVALAVD</sequence>
<feature type="signal peptide" evidence="1">
    <location>
        <begin position="1"/>
        <end position="21"/>
    </location>
</feature>
<dbReference type="eggNOG" id="COG4315">
    <property type="taxonomic scope" value="Bacteria"/>
</dbReference>
<keyword evidence="3" id="KW-1185">Reference proteome</keyword>
<dbReference type="EMBL" id="JPRJ01000045">
    <property type="protein sequence ID" value="KFF17495.1"/>
    <property type="molecule type" value="Genomic_DNA"/>
</dbReference>
<accession>A0A086ALD1</accession>
<dbReference type="STRING" id="558152.IQ37_17075"/>
<keyword evidence="1" id="KW-0732">Signal</keyword>
<comment type="caution">
    <text evidence="2">The sequence shown here is derived from an EMBL/GenBank/DDBJ whole genome shotgun (WGS) entry which is preliminary data.</text>
</comment>
<feature type="chain" id="PRO_5001802828" description="Lipoprotein" evidence="1">
    <location>
        <begin position="22"/>
        <end position="291"/>
    </location>
</feature>
<dbReference type="Proteomes" id="UP000028709">
    <property type="component" value="Unassembled WGS sequence"/>
</dbReference>
<dbReference type="OrthoDB" id="597632at2"/>
<dbReference type="RefSeq" id="WP_034687204.1">
    <property type="nucleotide sequence ID" value="NZ_CP023049.2"/>
</dbReference>
<dbReference type="InterPro" id="IPR005297">
    <property type="entry name" value="Lipoprotein_repeat"/>
</dbReference>
<dbReference type="PROSITE" id="PS51257">
    <property type="entry name" value="PROKAR_LIPOPROTEIN"/>
    <property type="match status" value="1"/>
</dbReference>